<dbReference type="KEGG" id="sfd:USDA257_c59740"/>
<dbReference type="EMBL" id="CP003563">
    <property type="protein sequence ID" value="AFL54478.1"/>
    <property type="molecule type" value="Genomic_DNA"/>
</dbReference>
<evidence type="ECO:0000313" key="1">
    <source>
        <dbReference type="EMBL" id="AFL54478.1"/>
    </source>
</evidence>
<proteinExistence type="predicted"/>
<dbReference type="STRING" id="1185652.USDA257_c59740"/>
<protein>
    <submittedName>
        <fullName evidence="1">Uncharacterized protein</fullName>
    </submittedName>
</protein>
<dbReference type="Proteomes" id="UP000006180">
    <property type="component" value="Chromosome"/>
</dbReference>
<evidence type="ECO:0000313" key="2">
    <source>
        <dbReference type="Proteomes" id="UP000006180"/>
    </source>
</evidence>
<dbReference type="AlphaFoldDB" id="I3XF22"/>
<reference evidence="1 2" key="1">
    <citation type="journal article" date="2012" name="J. Bacteriol.">
        <title>Complete genome sequence of the broad-host-range strain Sinorhizobium fredii USDA257.</title>
        <authorList>
            <person name="Schuldes J."/>
            <person name="Rodriguez Orbegoso M."/>
            <person name="Schmeisser C."/>
            <person name="Krishnan H.B."/>
            <person name="Daniel R."/>
            <person name="Streit W.R."/>
        </authorList>
    </citation>
    <scope>NUCLEOTIDE SEQUENCE [LARGE SCALE GENOMIC DNA]</scope>
    <source>
        <strain evidence="1 2">USDA 257</strain>
    </source>
</reference>
<gene>
    <name evidence="1" type="ORF">USDA257_c59740</name>
</gene>
<accession>I3XF22</accession>
<organism evidence="1 2">
    <name type="scientific">Sinorhizobium fredii (strain USDA 257)</name>
    <dbReference type="NCBI Taxonomy" id="1185652"/>
    <lineage>
        <taxon>Bacteria</taxon>
        <taxon>Pseudomonadati</taxon>
        <taxon>Pseudomonadota</taxon>
        <taxon>Alphaproteobacteria</taxon>
        <taxon>Hyphomicrobiales</taxon>
        <taxon>Rhizobiaceae</taxon>
        <taxon>Sinorhizobium/Ensifer group</taxon>
        <taxon>Sinorhizobium</taxon>
    </lineage>
</organism>
<dbReference type="HOGENOM" id="CLU_2195174_0_0_5"/>
<dbReference type="PATRIC" id="fig|1185652.3.peg.6203"/>
<sequence length="108" mass="11974">MSLPQTARHAVERRALQVDGALAEFGFFIEIARADSFAFTGKLGLWLHALFGRVAACALKLLELGLECRDLALDRLLLGLVWKAPPPSERFAPRSLKQCSTMKWSSMS</sequence>
<name>I3XF22_SINF2</name>